<dbReference type="EMBL" id="DXFC01000193">
    <property type="protein sequence ID" value="HIX61888.1"/>
    <property type="molecule type" value="Genomic_DNA"/>
</dbReference>
<gene>
    <name evidence="1" type="ORF">H9854_06615</name>
</gene>
<name>A0A9D1WMZ6_9GAMM</name>
<organism evidence="1 2">
    <name type="scientific">Candidatus Halomonas stercoripullorum</name>
    <dbReference type="NCBI Taxonomy" id="2838617"/>
    <lineage>
        <taxon>Bacteria</taxon>
        <taxon>Pseudomonadati</taxon>
        <taxon>Pseudomonadota</taxon>
        <taxon>Gammaproteobacteria</taxon>
        <taxon>Oceanospirillales</taxon>
        <taxon>Halomonadaceae</taxon>
        <taxon>Halomonas</taxon>
    </lineage>
</organism>
<dbReference type="InterPro" id="IPR052196">
    <property type="entry name" value="Bact_Kbp"/>
</dbReference>
<accession>A0A9D1WMZ6</accession>
<sequence length="283" mass="30557">MEEQPAPRAQRTPVRRVSVRNMGRGIGLALLLAATPCLAQPLPVTLEPLPLAPLQAFVHDHRIVDDPDSLAGLAYVVAGDDRRIISGAGDRVYVRGELQYGERYGLYRVGERYVDAGSDEVLGLELIAIGQARVEQSEGDIAALRILSATQEVRNEDIVLPLEARESLDELVTRMPPPQLSGTLLGVPDGVRFIGSLQVVALDRGRRDGLEMGHVLEVAQQGEQVVDPRSGEWLKLPGNAAGLVLVVKTYPKMSYGLVMQATRSLAVGDTVQAPREPLGVALQ</sequence>
<comment type="caution">
    <text evidence="1">The sequence shown here is derived from an EMBL/GenBank/DDBJ whole genome shotgun (WGS) entry which is preliminary data.</text>
</comment>
<dbReference type="AlphaFoldDB" id="A0A9D1WMZ6"/>
<protein>
    <submittedName>
        <fullName evidence="1">Peptidoglycan-binding protein</fullName>
    </submittedName>
</protein>
<reference evidence="1" key="1">
    <citation type="journal article" date="2021" name="PeerJ">
        <title>Extensive microbial diversity within the chicken gut microbiome revealed by metagenomics and culture.</title>
        <authorList>
            <person name="Gilroy R."/>
            <person name="Ravi A."/>
            <person name="Getino M."/>
            <person name="Pursley I."/>
            <person name="Horton D.L."/>
            <person name="Alikhan N.F."/>
            <person name="Baker D."/>
            <person name="Gharbi K."/>
            <person name="Hall N."/>
            <person name="Watson M."/>
            <person name="Adriaenssens E.M."/>
            <person name="Foster-Nyarko E."/>
            <person name="Jarju S."/>
            <person name="Secka A."/>
            <person name="Antonio M."/>
            <person name="Oren A."/>
            <person name="Chaudhuri R.R."/>
            <person name="La Ragione R."/>
            <person name="Hildebrand F."/>
            <person name="Pallen M.J."/>
        </authorList>
    </citation>
    <scope>NUCLEOTIDE SEQUENCE</scope>
    <source>
        <strain evidence="1">1193</strain>
    </source>
</reference>
<evidence type="ECO:0000313" key="2">
    <source>
        <dbReference type="Proteomes" id="UP000824248"/>
    </source>
</evidence>
<evidence type="ECO:0000313" key="1">
    <source>
        <dbReference type="EMBL" id="HIX61888.1"/>
    </source>
</evidence>
<proteinExistence type="predicted"/>
<reference evidence="1" key="2">
    <citation type="submission" date="2021-04" db="EMBL/GenBank/DDBJ databases">
        <authorList>
            <person name="Gilroy R."/>
        </authorList>
    </citation>
    <scope>NUCLEOTIDE SEQUENCE</scope>
    <source>
        <strain evidence="1">1193</strain>
    </source>
</reference>
<dbReference type="PANTHER" id="PTHR34700:SF8">
    <property type="entry name" value="POTASSIUM BINDING PROTEIN KBP"/>
    <property type="match status" value="1"/>
</dbReference>
<dbReference type="Proteomes" id="UP000824248">
    <property type="component" value="Unassembled WGS sequence"/>
</dbReference>
<dbReference type="PANTHER" id="PTHR34700">
    <property type="entry name" value="POTASSIUM BINDING PROTEIN KBP"/>
    <property type="match status" value="1"/>
</dbReference>